<gene>
    <name evidence="10" type="ORF">H4Q32_022364</name>
</gene>
<feature type="domain" description="Cadherin" evidence="9">
    <location>
        <begin position="145"/>
        <end position="252"/>
    </location>
</feature>
<dbReference type="PROSITE" id="PS50268">
    <property type="entry name" value="CADHERIN_2"/>
    <property type="match status" value="10"/>
</dbReference>
<sequence length="1239" mass="137034">MRICLSVLLLHLLPCLGQLQEPGSSSFQFTTSIYNATIYENSAARTYIRTEDKMGISLSKSSRLDIKYSIESGDDEGLFQAEEFVLGDFCFLRIRTNGGSAAILNREVQNNYTLTVRATGKGGLEAYVTVNVQIMDMNDLRPLFSPTSYAIDIPESALLGASVAQVTATDADIGSNGEFYYFFKEDVEEFAVHPTSGEVSLTAKLNADKKSRFDLEVLAVDRGMKVYGNSGISSTAKLVMSVVRINEFAPTLTAVACYPLISDKEPVYAIVTVEDLDEGPNGEIEWVAIIAGDPQEQFVLDRAPLGNEYKLKMSEPVNWDKFPYGCNLTFQARDRGTPPKLSNTQSVQLLVKKPKSVQVSFEKKIYKTSIIEIAPPGTIIETVRISPRPPVVSYALSLTLDSIYFIINPLTGVISTVQQLTTLNQELFDLEVMETVSGMTTNVQITVEDANDNYPVFTRTSYEASINESVPIGTVLLTVSAVDDDKGDNGCITYSIASLQSLPFIINQNTGELTTSKELDFESSLETYVFAVRASDWGSPYRRESEVNVTVQVLNINDNRPLFERVSCKGTIGRDFPVGQTIIIMSAIDIDELGLVKYMILSGNEQDVFTLNPDSGMLSLKRSLSAMSVKNEQFNLKIAASDGELLSEPTFVNISLVRGRMPARSFNCRDTKVAQKLAEKLLKRATAISKSKVEEGYTDLFSVNRQTPQFESFPSDIVVREDMPVGASVLQVNTNDGDTGFNGRVLHAISDGNVDSCFNIDMESGLIYIYQPLDRERSDRYLLNITVYDLGLPQRYSWRLLTVNVDDVNDNSPEFSLESYTAIIPENAAIGTEVIQVTASDEDLGQNGEISYALLTNTPLFGINSETGSVYVSGQLDRESTSDFTLKIQAKDKTERGNQMFSETTLRVYLDDVNDCAPVFIPRSYSCRVLEDLPTGAVIAWMQTQDPDLGSGGWVRYSLPNDFSGTFKIHPESGAIKVAKDLDYEKQQFYNLSVVAEDLGFPVRLRSESYLEVEVIDVNENLNEPYFSEFAVRGTVKENSRHGTSVLQVTAQDDDKGRDGVIRYSIKARSGLGKFLIDEETGMIYTTGSLDCETQDSYWLTVYATDRGVVPLSASIEVFIQVEDVNDNAPLTSEPVYHPYVMENSPKDVSVVRIQAQDPDVTASDSRLMYRITAGNPQNFFSIDSNTGLITTTSRKLDREQQAEHFLEASSFKVHILHLAPQGACFDSGPGISVSSVWC</sequence>
<dbReference type="InterPro" id="IPR002126">
    <property type="entry name" value="Cadherin-like_dom"/>
</dbReference>
<dbReference type="Pfam" id="PF00028">
    <property type="entry name" value="Cadherin"/>
    <property type="match status" value="8"/>
</dbReference>
<feature type="domain" description="Cadherin" evidence="9">
    <location>
        <begin position="30"/>
        <end position="144"/>
    </location>
</feature>
<evidence type="ECO:0000256" key="6">
    <source>
        <dbReference type="ARBA" id="ARBA00023136"/>
    </source>
</evidence>
<organism evidence="10 11">
    <name type="scientific">Labeo rohita</name>
    <name type="common">Indian major carp</name>
    <name type="synonym">Cyprinus rohita</name>
    <dbReference type="NCBI Taxonomy" id="84645"/>
    <lineage>
        <taxon>Eukaryota</taxon>
        <taxon>Metazoa</taxon>
        <taxon>Chordata</taxon>
        <taxon>Craniata</taxon>
        <taxon>Vertebrata</taxon>
        <taxon>Euteleostomi</taxon>
        <taxon>Actinopterygii</taxon>
        <taxon>Neopterygii</taxon>
        <taxon>Teleostei</taxon>
        <taxon>Ostariophysi</taxon>
        <taxon>Cypriniformes</taxon>
        <taxon>Cyprinidae</taxon>
        <taxon>Labeoninae</taxon>
        <taxon>Labeonini</taxon>
        <taxon>Labeo</taxon>
    </lineage>
</organism>
<protein>
    <submittedName>
        <fullName evidence="10">Protocadherin Fat 3</fullName>
    </submittedName>
</protein>
<dbReference type="InterPro" id="IPR020894">
    <property type="entry name" value="Cadherin_CS"/>
</dbReference>
<comment type="caution">
    <text evidence="10">The sequence shown here is derived from an EMBL/GenBank/DDBJ whole genome shotgun (WGS) entry which is preliminary data.</text>
</comment>
<evidence type="ECO:0000256" key="8">
    <source>
        <dbReference type="SAM" id="SignalP"/>
    </source>
</evidence>
<feature type="signal peptide" evidence="8">
    <location>
        <begin position="1"/>
        <end position="19"/>
    </location>
</feature>
<dbReference type="PANTHER" id="PTHR24026">
    <property type="entry name" value="FAT ATYPICAL CADHERIN-RELATED"/>
    <property type="match status" value="1"/>
</dbReference>
<feature type="domain" description="Cadherin" evidence="9">
    <location>
        <begin position="816"/>
        <end position="920"/>
    </location>
</feature>
<dbReference type="PROSITE" id="PS00232">
    <property type="entry name" value="CADHERIN_1"/>
    <property type="match status" value="3"/>
</dbReference>
<keyword evidence="5" id="KW-1133">Transmembrane helix</keyword>
<evidence type="ECO:0000256" key="3">
    <source>
        <dbReference type="ARBA" id="ARBA00022737"/>
    </source>
</evidence>
<keyword evidence="4 7" id="KW-0106">Calcium</keyword>
<name>A0ABQ8MAB8_LABRO</name>
<keyword evidence="2" id="KW-0812">Transmembrane</keyword>
<evidence type="ECO:0000256" key="4">
    <source>
        <dbReference type="ARBA" id="ARBA00022837"/>
    </source>
</evidence>
<feature type="domain" description="Cadherin" evidence="9">
    <location>
        <begin position="711"/>
        <end position="815"/>
    </location>
</feature>
<dbReference type="EMBL" id="JACTAM010000010">
    <property type="protein sequence ID" value="KAI2659823.1"/>
    <property type="molecule type" value="Genomic_DNA"/>
</dbReference>
<dbReference type="Gene3D" id="2.60.40.60">
    <property type="entry name" value="Cadherins"/>
    <property type="match status" value="10"/>
</dbReference>
<dbReference type="PRINTS" id="PR00205">
    <property type="entry name" value="CADHERIN"/>
</dbReference>
<feature type="domain" description="Cadherin" evidence="9">
    <location>
        <begin position="1133"/>
        <end position="1207"/>
    </location>
</feature>
<dbReference type="SUPFAM" id="SSF49313">
    <property type="entry name" value="Cadherin-like"/>
    <property type="match status" value="11"/>
</dbReference>
<evidence type="ECO:0000313" key="11">
    <source>
        <dbReference type="Proteomes" id="UP000830375"/>
    </source>
</evidence>
<feature type="domain" description="Cadherin" evidence="9">
    <location>
        <begin position="571"/>
        <end position="666"/>
    </location>
</feature>
<keyword evidence="6" id="KW-0472">Membrane</keyword>
<feature type="chain" id="PRO_5046340276" evidence="8">
    <location>
        <begin position="20"/>
        <end position="1239"/>
    </location>
</feature>
<evidence type="ECO:0000313" key="10">
    <source>
        <dbReference type="EMBL" id="KAI2659823.1"/>
    </source>
</evidence>
<comment type="subcellular location">
    <subcellularLocation>
        <location evidence="1">Membrane</location>
    </subcellularLocation>
</comment>
<dbReference type="InterPro" id="IPR015919">
    <property type="entry name" value="Cadherin-like_sf"/>
</dbReference>
<evidence type="ECO:0000256" key="1">
    <source>
        <dbReference type="ARBA" id="ARBA00004370"/>
    </source>
</evidence>
<keyword evidence="8" id="KW-0732">Signal</keyword>
<evidence type="ECO:0000256" key="7">
    <source>
        <dbReference type="PROSITE-ProRule" id="PRU00043"/>
    </source>
</evidence>
<feature type="domain" description="Cadherin" evidence="9">
    <location>
        <begin position="921"/>
        <end position="1027"/>
    </location>
</feature>
<dbReference type="CDD" id="cd11304">
    <property type="entry name" value="Cadherin_repeat"/>
    <property type="match status" value="11"/>
</dbReference>
<accession>A0ABQ8MAB8</accession>
<evidence type="ECO:0000256" key="5">
    <source>
        <dbReference type="ARBA" id="ARBA00022989"/>
    </source>
</evidence>
<proteinExistence type="predicted"/>
<keyword evidence="11" id="KW-1185">Reference proteome</keyword>
<feature type="domain" description="Cadherin" evidence="9">
    <location>
        <begin position="1028"/>
        <end position="1132"/>
    </location>
</feature>
<evidence type="ECO:0000259" key="9">
    <source>
        <dbReference type="PROSITE" id="PS50268"/>
    </source>
</evidence>
<evidence type="ECO:0000256" key="2">
    <source>
        <dbReference type="ARBA" id="ARBA00022692"/>
    </source>
</evidence>
<feature type="domain" description="Cadherin" evidence="9">
    <location>
        <begin position="458"/>
        <end position="563"/>
    </location>
</feature>
<feature type="domain" description="Cadherin" evidence="9">
    <location>
        <begin position="362"/>
        <end position="457"/>
    </location>
</feature>
<dbReference type="PANTHER" id="PTHR24026:SF49">
    <property type="entry name" value="PROTOCADHERIN FAT 3"/>
    <property type="match status" value="1"/>
</dbReference>
<reference evidence="10 11" key="1">
    <citation type="submission" date="2022-01" db="EMBL/GenBank/DDBJ databases">
        <title>A high-quality chromosome-level genome assembly of rohu carp, Labeo rohita.</title>
        <authorList>
            <person name="Arick M.A. II"/>
            <person name="Hsu C.-Y."/>
            <person name="Magbanua Z."/>
            <person name="Pechanova O."/>
            <person name="Grover C."/>
            <person name="Miller E."/>
            <person name="Thrash A."/>
            <person name="Ezzel L."/>
            <person name="Alam S."/>
            <person name="Benzie J."/>
            <person name="Hamilton M."/>
            <person name="Karsi A."/>
            <person name="Lawrence M.L."/>
            <person name="Peterson D.G."/>
        </authorList>
    </citation>
    <scope>NUCLEOTIDE SEQUENCE [LARGE SCALE GENOMIC DNA]</scope>
    <source>
        <strain evidence="11">BAU-BD-2019</strain>
        <tissue evidence="10">Blood</tissue>
    </source>
</reference>
<dbReference type="SMART" id="SM00112">
    <property type="entry name" value="CA"/>
    <property type="match status" value="11"/>
</dbReference>
<dbReference type="Proteomes" id="UP000830375">
    <property type="component" value="Unassembled WGS sequence"/>
</dbReference>
<keyword evidence="3" id="KW-0677">Repeat</keyword>